<dbReference type="EMBL" id="FNJM01000001">
    <property type="protein sequence ID" value="SDO75641.1"/>
    <property type="molecule type" value="Genomic_DNA"/>
</dbReference>
<organism evidence="1 2">
    <name type="scientific">Clostridium gasigenes</name>
    <dbReference type="NCBI Taxonomy" id="94869"/>
    <lineage>
        <taxon>Bacteria</taxon>
        <taxon>Bacillati</taxon>
        <taxon>Bacillota</taxon>
        <taxon>Clostridia</taxon>
        <taxon>Eubacteriales</taxon>
        <taxon>Clostridiaceae</taxon>
        <taxon>Clostridium</taxon>
    </lineage>
</organism>
<name>A0A1H0M5R7_9CLOT</name>
<dbReference type="Proteomes" id="UP000198597">
    <property type="component" value="Unassembled WGS sequence"/>
</dbReference>
<proteinExistence type="predicted"/>
<dbReference type="RefSeq" id="WP_089965153.1">
    <property type="nucleotide sequence ID" value="NZ_FNJM01000001.1"/>
</dbReference>
<sequence length="70" mass="8152">MGTKICLSAGGINLRDVTLSHKRYKSINVITVIMYDHCITIIDLDKKRLKFDKIHSIEKENWYEIVGKDE</sequence>
<evidence type="ECO:0000313" key="1">
    <source>
        <dbReference type="EMBL" id="SDO75641.1"/>
    </source>
</evidence>
<keyword evidence="2" id="KW-1185">Reference proteome</keyword>
<protein>
    <submittedName>
        <fullName evidence="1">Uncharacterized protein</fullName>
    </submittedName>
</protein>
<dbReference type="STRING" id="94869.SAMN04488529_101328"/>
<evidence type="ECO:0000313" key="2">
    <source>
        <dbReference type="Proteomes" id="UP000198597"/>
    </source>
</evidence>
<dbReference type="AlphaFoldDB" id="A0A1H0M5R7"/>
<reference evidence="1 2" key="1">
    <citation type="submission" date="2016-10" db="EMBL/GenBank/DDBJ databases">
        <authorList>
            <person name="de Groot N.N."/>
        </authorList>
    </citation>
    <scope>NUCLEOTIDE SEQUENCE [LARGE SCALE GENOMIC DNA]</scope>
    <source>
        <strain evidence="1 2">DSM 12272</strain>
    </source>
</reference>
<gene>
    <name evidence="1" type="ORF">SAMN04488529_101328</name>
</gene>
<accession>A0A1H0M5R7</accession>